<evidence type="ECO:0000256" key="2">
    <source>
        <dbReference type="SAM" id="Phobius"/>
    </source>
</evidence>
<feature type="compositionally biased region" description="Basic and acidic residues" evidence="1">
    <location>
        <begin position="277"/>
        <end position="287"/>
    </location>
</feature>
<proteinExistence type="predicted"/>
<dbReference type="RefSeq" id="WP_009814889.1">
    <property type="nucleotide sequence ID" value="NZ_CH724156.1"/>
</dbReference>
<dbReference type="OrthoDB" id="7870459at2"/>
<feature type="region of interest" description="Disordered" evidence="1">
    <location>
        <begin position="722"/>
        <end position="741"/>
    </location>
</feature>
<dbReference type="Proteomes" id="UP000005954">
    <property type="component" value="Unassembled WGS sequence"/>
</dbReference>
<dbReference type="EMBL" id="AALY01000002">
    <property type="protein sequence ID" value="EAP76064.1"/>
    <property type="molecule type" value="Genomic_DNA"/>
</dbReference>
<feature type="compositionally biased region" description="Low complexity" evidence="1">
    <location>
        <begin position="185"/>
        <end position="210"/>
    </location>
</feature>
<feature type="transmembrane region" description="Helical" evidence="2">
    <location>
        <begin position="395"/>
        <end position="415"/>
    </location>
</feature>
<evidence type="ECO:0000313" key="4">
    <source>
        <dbReference type="Proteomes" id="UP000005954"/>
    </source>
</evidence>
<organism evidence="3 4">
    <name type="scientific">Roseovarius nubinhibens (strain ATCC BAA-591 / DSM 15170 / ISM)</name>
    <dbReference type="NCBI Taxonomy" id="89187"/>
    <lineage>
        <taxon>Bacteria</taxon>
        <taxon>Pseudomonadati</taxon>
        <taxon>Pseudomonadota</taxon>
        <taxon>Alphaproteobacteria</taxon>
        <taxon>Rhodobacterales</taxon>
        <taxon>Roseobacteraceae</taxon>
        <taxon>Roseovarius</taxon>
    </lineage>
</organism>
<feature type="region of interest" description="Disordered" evidence="1">
    <location>
        <begin position="563"/>
        <end position="617"/>
    </location>
</feature>
<feature type="compositionally biased region" description="Pro residues" evidence="1">
    <location>
        <begin position="235"/>
        <end position="245"/>
    </location>
</feature>
<dbReference type="STRING" id="89187.ISM_14400"/>
<evidence type="ECO:0000313" key="3">
    <source>
        <dbReference type="EMBL" id="EAP76064.1"/>
    </source>
</evidence>
<feature type="compositionally biased region" description="Low complexity" evidence="1">
    <location>
        <begin position="465"/>
        <end position="474"/>
    </location>
</feature>
<feature type="compositionally biased region" description="Polar residues" evidence="1">
    <location>
        <begin position="723"/>
        <end position="732"/>
    </location>
</feature>
<feature type="region of interest" description="Disordered" evidence="1">
    <location>
        <begin position="313"/>
        <end position="385"/>
    </location>
</feature>
<keyword evidence="2" id="KW-0812">Transmembrane</keyword>
<keyword evidence="4" id="KW-1185">Reference proteome</keyword>
<reference evidence="3 4" key="1">
    <citation type="submission" date="2005-12" db="EMBL/GenBank/DDBJ databases">
        <authorList>
            <person name="Moran M.A."/>
            <person name="Ferriera S."/>
            <person name="Johnson J."/>
            <person name="Kravitz S."/>
            <person name="Halpern A."/>
            <person name="Remington K."/>
            <person name="Beeson K."/>
            <person name="Tran B."/>
            <person name="Rogers Y.-H."/>
            <person name="Friedman R."/>
            <person name="Venter J.C."/>
        </authorList>
    </citation>
    <scope>NUCLEOTIDE SEQUENCE [LARGE SCALE GENOMIC DNA]</scope>
    <source>
        <strain evidence="4">ATCC BAA-591 / DSM 15170 / ISM</strain>
    </source>
</reference>
<evidence type="ECO:0008006" key="5">
    <source>
        <dbReference type="Google" id="ProtNLM"/>
    </source>
</evidence>
<feature type="region of interest" description="Disordered" evidence="1">
    <location>
        <begin position="185"/>
        <end position="287"/>
    </location>
</feature>
<keyword evidence="2" id="KW-1133">Transmembrane helix</keyword>
<feature type="region of interest" description="Disordered" evidence="1">
    <location>
        <begin position="639"/>
        <end position="690"/>
    </location>
</feature>
<sequence>MKPNFALSLSFDGIGLLRRAYMGWHQVGEVDLDQPDLSKALADLRLQAEKFAPSGFTTKLVIPDGQIKYLDLPTDESWAEDRAGFVAAALDGATPYALSDLAYDWSVSGDRVQIAAVARETLAEAEAFAVEHDFAPVSFVALPAEECFTGEPFFGTTSVAGRYLAEGETVDRDMSRIQVIPVQSAPLEAPAEASPAPADPETTAEPTLPDQAPDTDTPNITLTLPEVDLTAPAPAKAPAPKPDTPPSTEMRDALAQSLSSDDSAPPAKAGFTSIRAKRGDDAADDAPRLEGVSRLSPLATAAPKAANAAPLAATAASRPAASPRAEATPEATSSGSFFSRRRKASPAKSAKDSAADSTAQARKPARPGTRPRDEEKNRLTVFGAREQQVGGKPRFLGLILTAALIVFLVAVALWASTLDEGLAGLFKDKQAEPTETVALSSQPDPEDPIALATGTQATPARVVRPDPQSDSSQDTSRPVTPLVPVALTADEARARYAATGIWQMAPAAPEEPAATPLGSLGLTSADLPLSRPEPSALLRLAALGDVAPSEAGAVATPAISLDAVPSTGPGTEPSTGPAVAATDTGSETGVRVIAGRPERTPPRDMARPADAASAEATTAETIEATSDTAALGSLAEVAPKLRPEDLTTEVETPAANSELAQNRPRLRPQSVVQAAAAQEPEPEPAAEPATPAVDTAAITAAVAAASTANVAATDPARGAFVSPTRQAVQISPQPKPRPRGFADKVERARKVAASTPVPAAQSLAPSRPSAASVSKQATEQNVINLRKVNLIGVYGSANSRRALVRLSNGRYKKVKVGDRLDGGSVSAIGSSELRYVKRGKNVVLTMPRG</sequence>
<dbReference type="eggNOG" id="ENOG502Z7MY">
    <property type="taxonomic scope" value="Bacteria"/>
</dbReference>
<feature type="compositionally biased region" description="Low complexity" evidence="1">
    <location>
        <begin position="608"/>
        <end position="617"/>
    </location>
</feature>
<feature type="region of interest" description="Disordered" evidence="1">
    <location>
        <begin position="434"/>
        <end position="482"/>
    </location>
</feature>
<name>A3SNM4_ROSNI</name>
<accession>A3SNM4</accession>
<dbReference type="HOGENOM" id="CLU_008842_0_0_5"/>
<feature type="compositionally biased region" description="Low complexity" evidence="1">
    <location>
        <begin position="313"/>
        <end position="332"/>
    </location>
</feature>
<feature type="compositionally biased region" description="Basic and acidic residues" evidence="1">
    <location>
        <begin position="596"/>
        <end position="607"/>
    </location>
</feature>
<evidence type="ECO:0000256" key="1">
    <source>
        <dbReference type="SAM" id="MobiDB-lite"/>
    </source>
</evidence>
<protein>
    <recommendedName>
        <fullName evidence="5">Translation initiation factor 2</fullName>
    </recommendedName>
</protein>
<dbReference type="AlphaFoldDB" id="A3SNM4"/>
<gene>
    <name evidence="3" type="ORF">ISM_14400</name>
</gene>
<keyword evidence="2" id="KW-0472">Membrane</keyword>
<comment type="caution">
    <text evidence="3">The sequence shown here is derived from an EMBL/GenBank/DDBJ whole genome shotgun (WGS) entry which is preliminary data.</text>
</comment>
<feature type="compositionally biased region" description="Low complexity" evidence="1">
    <location>
        <begin position="253"/>
        <end position="267"/>
    </location>
</feature>